<keyword evidence="2" id="KW-0732">Signal</keyword>
<dbReference type="Gene3D" id="3.10.620.30">
    <property type="match status" value="1"/>
</dbReference>
<dbReference type="PANTHER" id="PTHR38339:SF1">
    <property type="entry name" value="TRANSGLUTAMINASE-LIKE DOMAIN-CONTAINING PROTEIN"/>
    <property type="match status" value="1"/>
</dbReference>
<organism evidence="4 5">
    <name type="scientific">Azospira oryzae</name>
    <dbReference type="NCBI Taxonomy" id="146939"/>
    <lineage>
        <taxon>Bacteria</taxon>
        <taxon>Pseudomonadati</taxon>
        <taxon>Pseudomonadota</taxon>
        <taxon>Betaproteobacteria</taxon>
        <taxon>Rhodocyclales</taxon>
        <taxon>Rhodocyclaceae</taxon>
        <taxon>Azospira</taxon>
    </lineage>
</organism>
<feature type="region of interest" description="Disordered" evidence="1">
    <location>
        <begin position="18"/>
        <end position="90"/>
    </location>
</feature>
<protein>
    <submittedName>
        <fullName evidence="4">Transglutaminase-like putative cysteine protease</fullName>
    </submittedName>
</protein>
<dbReference type="SUPFAM" id="SSF54001">
    <property type="entry name" value="Cysteine proteinases"/>
    <property type="match status" value="1"/>
</dbReference>
<sequence>MKRRAFLALAGGLAVAPGSVLAAKKTNTNTSSKPAAKATAKKPAGKAGAKAAPAKSNARGNTANLRPSAPNQPPAGHVTGMRPAPLPRPRQQSWRHYDLVVKVAAPDSGQPLRAWIPVPSENDWQRVEDLDWQGNYGKAGLRRDGDSGLLTFFAEWPAGTRAPTLELKLRLGTRQRLFDITRRGATPETEEVLNQNLQSLGPWPQDVLAELAERITGRIREPMPQALAIYDWVVDHGISCSGAPESIQAALCARNDGGTGLAGIFVALCRACGIPARRVSGQRLGPSRQSPSLGASGDVSTAQHWRAEFHAPFYGWVPVDPADAALAQRQDGDSGALRKRLFGFWEMNWAAYSSADGVHLPQGPGESLPVVDRPLLAQVERDGSVRLLGRQGSISLEARPSEG</sequence>
<reference evidence="4 5" key="1">
    <citation type="submission" date="2019-02" db="EMBL/GenBank/DDBJ databases">
        <title>Genomic Encyclopedia of Type Strains, Phase IV (KMG-IV): sequencing the most valuable type-strain genomes for metagenomic binning, comparative biology and taxonomic classification.</title>
        <authorList>
            <person name="Goeker M."/>
        </authorList>
    </citation>
    <scope>NUCLEOTIDE SEQUENCE [LARGE SCALE GENOMIC DNA]</scope>
    <source>
        <strain evidence="4 5">DSM 21223</strain>
    </source>
</reference>
<evidence type="ECO:0000259" key="3">
    <source>
        <dbReference type="SMART" id="SM00460"/>
    </source>
</evidence>
<dbReference type="PANTHER" id="PTHR38339">
    <property type="entry name" value="TRANSGLUTAMINASE DOMAIN PROTEIN"/>
    <property type="match status" value="1"/>
</dbReference>
<feature type="domain" description="Transglutaminase-like" evidence="3">
    <location>
        <begin position="252"/>
        <end position="323"/>
    </location>
</feature>
<evidence type="ECO:0000256" key="1">
    <source>
        <dbReference type="SAM" id="MobiDB-lite"/>
    </source>
</evidence>
<comment type="caution">
    <text evidence="4">The sequence shown here is derived from an EMBL/GenBank/DDBJ whole genome shotgun (WGS) entry which is preliminary data.</text>
</comment>
<proteinExistence type="predicted"/>
<evidence type="ECO:0000256" key="2">
    <source>
        <dbReference type="SAM" id="SignalP"/>
    </source>
</evidence>
<dbReference type="RefSeq" id="WP_130458176.1">
    <property type="nucleotide sequence ID" value="NZ_SHKM01000001.1"/>
</dbReference>
<dbReference type="Pfam" id="PF01841">
    <property type="entry name" value="Transglut_core"/>
    <property type="match status" value="1"/>
</dbReference>
<evidence type="ECO:0000313" key="4">
    <source>
        <dbReference type="EMBL" id="RZT89408.1"/>
    </source>
</evidence>
<gene>
    <name evidence="4" type="ORF">EV678_0192</name>
</gene>
<accession>A0ABY0ISE1</accession>
<dbReference type="InterPro" id="IPR038765">
    <property type="entry name" value="Papain-like_cys_pep_sf"/>
</dbReference>
<feature type="signal peptide" evidence="2">
    <location>
        <begin position="1"/>
        <end position="22"/>
    </location>
</feature>
<dbReference type="EMBL" id="SHKM01000001">
    <property type="protein sequence ID" value="RZT89408.1"/>
    <property type="molecule type" value="Genomic_DNA"/>
</dbReference>
<name>A0ABY0ISE1_9RHOO</name>
<feature type="chain" id="PRO_5046013486" evidence="2">
    <location>
        <begin position="23"/>
        <end position="403"/>
    </location>
</feature>
<feature type="compositionally biased region" description="Low complexity" evidence="1">
    <location>
        <begin position="45"/>
        <end position="58"/>
    </location>
</feature>
<feature type="compositionally biased region" description="Low complexity" evidence="1">
    <location>
        <begin position="18"/>
        <end position="38"/>
    </location>
</feature>
<keyword evidence="5" id="KW-1185">Reference proteome</keyword>
<evidence type="ECO:0000313" key="5">
    <source>
        <dbReference type="Proteomes" id="UP000292136"/>
    </source>
</evidence>
<dbReference type="InterPro" id="IPR002931">
    <property type="entry name" value="Transglutaminase-like"/>
</dbReference>
<dbReference type="SMART" id="SM00460">
    <property type="entry name" value="TGc"/>
    <property type="match status" value="1"/>
</dbReference>
<dbReference type="Proteomes" id="UP000292136">
    <property type="component" value="Unassembled WGS sequence"/>
</dbReference>